<evidence type="ECO:0000256" key="2">
    <source>
        <dbReference type="ARBA" id="ARBA00007935"/>
    </source>
</evidence>
<dbReference type="GO" id="GO:0022857">
    <property type="term" value="F:transmembrane transporter activity"/>
    <property type="evidence" value="ECO:0007669"/>
    <property type="project" value="InterPro"/>
</dbReference>
<dbReference type="RefSeq" id="WP_071864966.1">
    <property type="nucleotide sequence ID" value="NZ_JBHLVQ010000012.1"/>
</dbReference>
<evidence type="ECO:0000256" key="5">
    <source>
        <dbReference type="ARBA" id="ARBA00022692"/>
    </source>
</evidence>
<keyword evidence="5 8" id="KW-0812">Transmembrane</keyword>
<proteinExistence type="inferred from homology"/>
<dbReference type="GO" id="GO:0005886">
    <property type="term" value="C:plasma membrane"/>
    <property type="evidence" value="ECO:0007669"/>
    <property type="project" value="UniProtKB-SubCell"/>
</dbReference>
<evidence type="ECO:0000256" key="7">
    <source>
        <dbReference type="ARBA" id="ARBA00023136"/>
    </source>
</evidence>
<sequence>MKKKYVYTSLTVLLLLLFLASILWGKNRISITAIYNLLTGTASQALQFTVVELRLPRTVLALLGGAGLGAAGFLLQGVTRNDLADASILGINSGAGFFVLIYLGFFAQGNGFLLPLLALSGGLVAVFLVYAIANQKGPFIAVDKLLLAGVAVNAGFGALTLLGTIKVAPDRYRFVTNWLAGSLWGANWSYVFILFFWLFILITITLVQLPYLDLLQLNDEQALSIGVKVRKIRLRFLFLGAAIAASCVAFCGNLAFVGLLAPHLTKRLLKDRATQRFPLTLLIGACIVLAADTLGRLLLESGELPAGVMVAICGAPYFLALLVQKPKMQ</sequence>
<evidence type="ECO:0008006" key="11">
    <source>
        <dbReference type="Google" id="ProtNLM"/>
    </source>
</evidence>
<name>A0A1L8R5J2_9ENTE</name>
<dbReference type="Pfam" id="PF01032">
    <property type="entry name" value="FecCD"/>
    <property type="match status" value="1"/>
</dbReference>
<dbReference type="InterPro" id="IPR037294">
    <property type="entry name" value="ABC_BtuC-like"/>
</dbReference>
<dbReference type="Proteomes" id="UP000182835">
    <property type="component" value="Unassembled WGS sequence"/>
</dbReference>
<evidence type="ECO:0000313" key="10">
    <source>
        <dbReference type="Proteomes" id="UP000182835"/>
    </source>
</evidence>
<evidence type="ECO:0000256" key="1">
    <source>
        <dbReference type="ARBA" id="ARBA00004651"/>
    </source>
</evidence>
<keyword evidence="6 8" id="KW-1133">Transmembrane helix</keyword>
<keyword evidence="4" id="KW-1003">Cell membrane</keyword>
<accession>A0A1L8R5J2</accession>
<dbReference type="Gene3D" id="1.10.3470.10">
    <property type="entry name" value="ABC transporter involved in vitamin B12 uptake, BtuC"/>
    <property type="match status" value="1"/>
</dbReference>
<reference evidence="9 10" key="1">
    <citation type="submission" date="2014-12" db="EMBL/GenBank/DDBJ databases">
        <title>Draft genome sequences of 29 type strains of Enterococci.</title>
        <authorList>
            <person name="Zhong Z."/>
            <person name="Sun Z."/>
            <person name="Liu W."/>
            <person name="Zhang W."/>
            <person name="Zhang H."/>
        </authorList>
    </citation>
    <scope>NUCLEOTIDE SEQUENCE [LARGE SCALE GENOMIC DNA]</scope>
    <source>
        <strain evidence="9 10">DSM 21207</strain>
    </source>
</reference>
<organism evidence="9 10">
    <name type="scientific">Enterococcus canintestini</name>
    <dbReference type="NCBI Taxonomy" id="317010"/>
    <lineage>
        <taxon>Bacteria</taxon>
        <taxon>Bacillati</taxon>
        <taxon>Bacillota</taxon>
        <taxon>Bacilli</taxon>
        <taxon>Lactobacillales</taxon>
        <taxon>Enterococcaceae</taxon>
        <taxon>Enterococcus</taxon>
    </lineage>
</organism>
<evidence type="ECO:0000256" key="4">
    <source>
        <dbReference type="ARBA" id="ARBA00022475"/>
    </source>
</evidence>
<dbReference type="FunFam" id="1.10.3470.10:FF:000001">
    <property type="entry name" value="Vitamin B12 ABC transporter permease BtuC"/>
    <property type="match status" value="1"/>
</dbReference>
<keyword evidence="3" id="KW-0813">Transport</keyword>
<comment type="caution">
    <text evidence="9">The sequence shown here is derived from an EMBL/GenBank/DDBJ whole genome shotgun (WGS) entry which is preliminary data.</text>
</comment>
<feature type="transmembrane region" description="Helical" evidence="8">
    <location>
        <begin position="279"/>
        <end position="299"/>
    </location>
</feature>
<dbReference type="PANTHER" id="PTHR30472">
    <property type="entry name" value="FERRIC ENTEROBACTIN TRANSPORT SYSTEM PERMEASE PROTEIN"/>
    <property type="match status" value="1"/>
</dbReference>
<evidence type="ECO:0000256" key="8">
    <source>
        <dbReference type="SAM" id="Phobius"/>
    </source>
</evidence>
<dbReference type="OrthoDB" id="9811721at2"/>
<feature type="transmembrane region" description="Helical" evidence="8">
    <location>
        <begin position="87"/>
        <end position="106"/>
    </location>
</feature>
<dbReference type="PANTHER" id="PTHR30472:SF64">
    <property type="entry name" value="IRON(3+)-HYDROXAMATE IMPORT SYSTEM PERMEASE PROTEIN FHUG"/>
    <property type="match status" value="1"/>
</dbReference>
<dbReference type="SUPFAM" id="SSF81345">
    <property type="entry name" value="ABC transporter involved in vitamin B12 uptake, BtuC"/>
    <property type="match status" value="1"/>
</dbReference>
<keyword evidence="7 8" id="KW-0472">Membrane</keyword>
<evidence type="ECO:0000313" key="9">
    <source>
        <dbReference type="EMBL" id="OJG15023.1"/>
    </source>
</evidence>
<evidence type="ECO:0000256" key="3">
    <source>
        <dbReference type="ARBA" id="ARBA00022448"/>
    </source>
</evidence>
<feature type="transmembrane region" description="Helical" evidence="8">
    <location>
        <begin position="112"/>
        <end position="133"/>
    </location>
</feature>
<feature type="transmembrane region" description="Helical" evidence="8">
    <location>
        <begin position="306"/>
        <end position="323"/>
    </location>
</feature>
<dbReference type="GO" id="GO:0033214">
    <property type="term" value="P:siderophore-iron import into cell"/>
    <property type="evidence" value="ECO:0007669"/>
    <property type="project" value="TreeGrafter"/>
</dbReference>
<dbReference type="CDD" id="cd06550">
    <property type="entry name" value="TM_ABC_iron-siderophores_like"/>
    <property type="match status" value="1"/>
</dbReference>
<comment type="similarity">
    <text evidence="2">Belongs to the binding-protein-dependent transport system permease family. FecCD subfamily.</text>
</comment>
<protein>
    <recommendedName>
        <fullName evidence="11">Iron ABC transporter permease</fullName>
    </recommendedName>
</protein>
<feature type="transmembrane region" description="Helical" evidence="8">
    <location>
        <begin position="188"/>
        <end position="215"/>
    </location>
</feature>
<evidence type="ECO:0000256" key="6">
    <source>
        <dbReference type="ARBA" id="ARBA00022989"/>
    </source>
</evidence>
<comment type="subcellular location">
    <subcellularLocation>
        <location evidence="1">Cell membrane</location>
        <topology evidence="1">Multi-pass membrane protein</topology>
    </subcellularLocation>
</comment>
<dbReference type="InterPro" id="IPR000522">
    <property type="entry name" value="ABC_transptr_permease_BtuC"/>
</dbReference>
<feature type="transmembrane region" description="Helical" evidence="8">
    <location>
        <begin position="236"/>
        <end position="259"/>
    </location>
</feature>
<dbReference type="EMBL" id="JXKG01000011">
    <property type="protein sequence ID" value="OJG15023.1"/>
    <property type="molecule type" value="Genomic_DNA"/>
</dbReference>
<feature type="transmembrane region" description="Helical" evidence="8">
    <location>
        <begin position="145"/>
        <end position="168"/>
    </location>
</feature>
<feature type="transmembrane region" description="Helical" evidence="8">
    <location>
        <begin position="58"/>
        <end position="75"/>
    </location>
</feature>
<dbReference type="STRING" id="317010.RU96_GL000423"/>
<dbReference type="AlphaFoldDB" id="A0A1L8R5J2"/>
<gene>
    <name evidence="9" type="ORF">RU96_GL000423</name>
</gene>